<feature type="compositionally biased region" description="Polar residues" evidence="1">
    <location>
        <begin position="1"/>
        <end position="13"/>
    </location>
</feature>
<protein>
    <submittedName>
        <fullName evidence="2">Uncharacterized protein</fullName>
    </submittedName>
</protein>
<dbReference type="EMBL" id="KN846952">
    <property type="protein sequence ID" value="KIV81358.1"/>
    <property type="molecule type" value="Genomic_DNA"/>
</dbReference>
<feature type="region of interest" description="Disordered" evidence="1">
    <location>
        <begin position="1"/>
        <end position="31"/>
    </location>
</feature>
<organism evidence="2 3">
    <name type="scientific">Exophiala sideris</name>
    <dbReference type="NCBI Taxonomy" id="1016849"/>
    <lineage>
        <taxon>Eukaryota</taxon>
        <taxon>Fungi</taxon>
        <taxon>Dikarya</taxon>
        <taxon>Ascomycota</taxon>
        <taxon>Pezizomycotina</taxon>
        <taxon>Eurotiomycetes</taxon>
        <taxon>Chaetothyriomycetidae</taxon>
        <taxon>Chaetothyriales</taxon>
        <taxon>Herpotrichiellaceae</taxon>
        <taxon>Exophiala</taxon>
    </lineage>
</organism>
<evidence type="ECO:0000313" key="3">
    <source>
        <dbReference type="Proteomes" id="UP000053599"/>
    </source>
</evidence>
<dbReference type="AlphaFoldDB" id="A0A0D1Z394"/>
<gene>
    <name evidence="2" type="ORF">PV11_03549</name>
</gene>
<dbReference type="Proteomes" id="UP000053599">
    <property type="component" value="Unassembled WGS sequence"/>
</dbReference>
<name>A0A0D1Z394_9EURO</name>
<accession>A0A0D1Z394</accession>
<sequence>MLTTFQVSKSSIPSIRAECSTDNTDQEQSMRQIDLDTKQIITWFDTAPKRLGDVSNTASQHHLNVLEHDHTGQVLTQIITITNNSGFATQHPESQL</sequence>
<evidence type="ECO:0000256" key="1">
    <source>
        <dbReference type="SAM" id="MobiDB-lite"/>
    </source>
</evidence>
<feature type="compositionally biased region" description="Polar residues" evidence="1">
    <location>
        <begin position="20"/>
        <end position="31"/>
    </location>
</feature>
<reference evidence="2 3" key="1">
    <citation type="submission" date="2015-01" db="EMBL/GenBank/DDBJ databases">
        <title>The Genome Sequence of Exophiala sideris CBS121828.</title>
        <authorList>
            <consortium name="The Broad Institute Genomics Platform"/>
            <person name="Cuomo C."/>
            <person name="de Hoog S."/>
            <person name="Gorbushina A."/>
            <person name="Stielow B."/>
            <person name="Teixiera M."/>
            <person name="Abouelleil A."/>
            <person name="Chapman S.B."/>
            <person name="Priest M."/>
            <person name="Young S.K."/>
            <person name="Wortman J."/>
            <person name="Nusbaum C."/>
            <person name="Birren B."/>
        </authorList>
    </citation>
    <scope>NUCLEOTIDE SEQUENCE [LARGE SCALE GENOMIC DNA]</scope>
    <source>
        <strain evidence="2 3">CBS 121828</strain>
    </source>
</reference>
<evidence type="ECO:0000313" key="2">
    <source>
        <dbReference type="EMBL" id="KIV81358.1"/>
    </source>
</evidence>
<dbReference type="HOGENOM" id="CLU_2359760_0_0_1"/>
<proteinExistence type="predicted"/>